<evidence type="ECO:0000313" key="4">
    <source>
        <dbReference type="Proteomes" id="UP000288972"/>
    </source>
</evidence>
<reference evidence="3 5" key="2">
    <citation type="submission" date="2018-10" db="EMBL/GenBank/DDBJ databases">
        <title>Bradyrhizobium sp. nov., effective nodules isolated from peanut in China.</title>
        <authorList>
            <person name="Li Y."/>
        </authorList>
    </citation>
    <scope>NUCLEOTIDE SEQUENCE [LARGE SCALE GENOMIC DNA]</scope>
    <source>
        <strain evidence="3 5">CCBAU 53426</strain>
    </source>
</reference>
<evidence type="ECO:0000313" key="2">
    <source>
        <dbReference type="EMBL" id="QAU44693.1"/>
    </source>
</evidence>
<dbReference type="RefSeq" id="WP_128949478.1">
    <property type="nucleotide sequence ID" value="NZ_CP030053.1"/>
</dbReference>
<dbReference type="EMBL" id="RDQZ01000028">
    <property type="protein sequence ID" value="RXH08914.1"/>
    <property type="molecule type" value="Genomic_DNA"/>
</dbReference>
<keyword evidence="5" id="KW-1185">Reference proteome</keyword>
<dbReference type="Proteomes" id="UP000290401">
    <property type="component" value="Unassembled WGS sequence"/>
</dbReference>
<evidence type="ECO:0000256" key="1">
    <source>
        <dbReference type="SAM" id="MobiDB-lite"/>
    </source>
</evidence>
<sequence>MTTIPHRAVVFVGDGRKALFLRNEGDAQVPNLKVETVFERENPPAHSQGSDRPGRVSKGPHSAQRSAVEMTDWHELEEERFARQVAAAVEQLLRSEQATALIVVAPPRTLAELRAAFHDDVRRRIIAELDKDLTKHPVGDIEKHLRDAA</sequence>
<evidence type="ECO:0000313" key="5">
    <source>
        <dbReference type="Proteomes" id="UP000290401"/>
    </source>
</evidence>
<evidence type="ECO:0000313" key="3">
    <source>
        <dbReference type="EMBL" id="RXH08914.1"/>
    </source>
</evidence>
<gene>
    <name evidence="3" type="ORF">EAS56_27540</name>
    <name evidence="2" type="ORF">XH91_04570</name>
</gene>
<proteinExistence type="predicted"/>
<reference evidence="2 4" key="1">
    <citation type="submission" date="2018-06" db="EMBL/GenBank/DDBJ databases">
        <title>Comparative genomics of rhizobia nodulating Arachis hypogaea in China.</title>
        <authorList>
            <person name="Li Y."/>
        </authorList>
    </citation>
    <scope>NUCLEOTIDE SEQUENCE [LARGE SCALE GENOMIC DNA]</scope>
    <source>
        <strain evidence="2 4">CCBAU 51670</strain>
    </source>
</reference>
<dbReference type="InterPro" id="IPR042226">
    <property type="entry name" value="eFR1_2_sf"/>
</dbReference>
<protein>
    <submittedName>
        <fullName evidence="2">Host attachment protein</fullName>
    </submittedName>
</protein>
<dbReference type="Pfam" id="PF18856">
    <property type="entry name" value="baeRF_family12"/>
    <property type="match status" value="1"/>
</dbReference>
<accession>A0AAE6C6K2</accession>
<dbReference type="InterPro" id="IPR041374">
    <property type="entry name" value="BaeRF_family12"/>
</dbReference>
<dbReference type="Gene3D" id="3.30.420.60">
    <property type="entry name" value="eRF1 domain 2"/>
    <property type="match status" value="1"/>
</dbReference>
<dbReference type="Proteomes" id="UP000288972">
    <property type="component" value="Chromosome"/>
</dbReference>
<dbReference type="EMBL" id="CP030053">
    <property type="protein sequence ID" value="QAU44693.1"/>
    <property type="molecule type" value="Genomic_DNA"/>
</dbReference>
<organism evidence="2 4">
    <name type="scientific">Bradyrhizobium guangzhouense</name>
    <dbReference type="NCBI Taxonomy" id="1325095"/>
    <lineage>
        <taxon>Bacteria</taxon>
        <taxon>Pseudomonadati</taxon>
        <taxon>Pseudomonadota</taxon>
        <taxon>Alphaproteobacteria</taxon>
        <taxon>Hyphomicrobiales</taxon>
        <taxon>Nitrobacteraceae</taxon>
        <taxon>Bradyrhizobium</taxon>
    </lineage>
</organism>
<name>A0AAE6C6K2_9BRAD</name>
<dbReference type="KEGG" id="bgz:XH91_04570"/>
<dbReference type="AlphaFoldDB" id="A0AAE6C6K2"/>
<feature type="region of interest" description="Disordered" evidence="1">
    <location>
        <begin position="39"/>
        <end position="68"/>
    </location>
</feature>